<proteinExistence type="predicted"/>
<dbReference type="AlphaFoldDB" id="B3R8B7"/>
<keyword evidence="2" id="KW-1185">Reference proteome</keyword>
<evidence type="ECO:0008006" key="3">
    <source>
        <dbReference type="Google" id="ProtNLM"/>
    </source>
</evidence>
<evidence type="ECO:0000313" key="1">
    <source>
        <dbReference type="EMBL" id="CAQ71273.1"/>
    </source>
</evidence>
<accession>B3R8B7</accession>
<dbReference type="BioCyc" id="CTAI977880:RALTA_RS18910-MONOMER"/>
<reference evidence="1 2" key="1">
    <citation type="journal article" date="2008" name="Genome Res.">
        <title>Genome sequence of the beta-rhizobium Cupriavidus taiwanensis and comparative genomics of rhizobia.</title>
        <authorList>
            <person name="Amadou C."/>
            <person name="Pascal G."/>
            <person name="Mangenot S."/>
            <person name="Glew M."/>
            <person name="Bontemps C."/>
            <person name="Capela D."/>
            <person name="Carrere S."/>
            <person name="Cruveiller S."/>
            <person name="Dossat C."/>
            <person name="Lajus A."/>
            <person name="Marchetti M."/>
            <person name="Poinsot V."/>
            <person name="Rouy Z."/>
            <person name="Servin B."/>
            <person name="Saad M."/>
            <person name="Schenowitz C."/>
            <person name="Barbe V."/>
            <person name="Batut J."/>
            <person name="Medigue C."/>
            <person name="Masson-Boivin C."/>
        </authorList>
    </citation>
    <scope>NUCLEOTIDE SEQUENCE [LARGE SCALE GENOMIC DNA]</scope>
    <source>
        <strain evidence="2">DSM 17343 / BCRC 17206 / CCUG 44338 / CIP 107171 / LMG 19424 / R1</strain>
    </source>
</reference>
<name>B3R8B7_CUPTR</name>
<gene>
    <name evidence="1" type="ordered locus">RALTA_B0654</name>
</gene>
<sequence length="131" mass="13641">MTKAARPGAAPTIVRSDMSLERSRKATTMAGRLAAATLLVSAWIGSAAAQSGKITFLGAITNPSCALRPSAGMVQASCRQPSGQILSAPFAVTPQRQAAPRRIGTARLNVEPVRTARRAAAPAYLVVVTYH</sequence>
<evidence type="ECO:0000313" key="2">
    <source>
        <dbReference type="Proteomes" id="UP000001692"/>
    </source>
</evidence>
<organism evidence="1 2">
    <name type="scientific">Cupriavidus taiwanensis (strain DSM 17343 / BCRC 17206 / CCUG 44338 / CIP 107171 / LMG 19424 / R1)</name>
    <name type="common">Ralstonia taiwanensis (strain LMG 19424)</name>
    <dbReference type="NCBI Taxonomy" id="977880"/>
    <lineage>
        <taxon>Bacteria</taxon>
        <taxon>Pseudomonadati</taxon>
        <taxon>Pseudomonadota</taxon>
        <taxon>Betaproteobacteria</taxon>
        <taxon>Burkholderiales</taxon>
        <taxon>Burkholderiaceae</taxon>
        <taxon>Cupriavidus</taxon>
    </lineage>
</organism>
<dbReference type="KEGG" id="cti:RALTA_B0654"/>
<dbReference type="EMBL" id="CU633750">
    <property type="protein sequence ID" value="CAQ71273.1"/>
    <property type="molecule type" value="Genomic_DNA"/>
</dbReference>
<protein>
    <recommendedName>
        <fullName evidence="3">Type 1 fimbrial protein</fullName>
    </recommendedName>
</protein>
<dbReference type="HOGENOM" id="CLU_1924092_0_0_4"/>
<dbReference type="Proteomes" id="UP000001692">
    <property type="component" value="Chromosome 2"/>
</dbReference>